<comment type="caution">
    <text evidence="2">The sequence shown here is derived from an EMBL/GenBank/DDBJ whole genome shotgun (WGS) entry which is preliminary data.</text>
</comment>
<evidence type="ECO:0000256" key="1">
    <source>
        <dbReference type="SAM" id="MobiDB-lite"/>
    </source>
</evidence>
<evidence type="ECO:0000313" key="2">
    <source>
        <dbReference type="EMBL" id="TEA36264.1"/>
    </source>
</evidence>
<dbReference type="EMBL" id="QWLN02006698">
    <property type="protein sequence ID" value="TEA36264.1"/>
    <property type="molecule type" value="Genomic_DNA"/>
</dbReference>
<feature type="non-terminal residue" evidence="2">
    <location>
        <position position="47"/>
    </location>
</feature>
<name>A0A484GKN5_SOUCH</name>
<feature type="region of interest" description="Disordered" evidence="1">
    <location>
        <begin position="1"/>
        <end position="21"/>
    </location>
</feature>
<accession>A0A484GKN5</accession>
<protein>
    <submittedName>
        <fullName evidence="2">Uncharacterized protein</fullName>
    </submittedName>
</protein>
<dbReference type="Proteomes" id="UP000295264">
    <property type="component" value="Unassembled WGS sequence"/>
</dbReference>
<feature type="non-terminal residue" evidence="2">
    <location>
        <position position="1"/>
    </location>
</feature>
<evidence type="ECO:0000313" key="3">
    <source>
        <dbReference type="Proteomes" id="UP000295264"/>
    </source>
</evidence>
<reference evidence="2 3" key="1">
    <citation type="journal article" date="2018" name="Genomics">
        <title>Molecular footprints of inshore aquatic adaptation in Indo-Pacific humpback dolphin (Sousa chinensis).</title>
        <authorList>
            <person name="Ming Y."/>
            <person name="Jian J."/>
            <person name="Yu F."/>
            <person name="Yu X."/>
            <person name="Wang J."/>
            <person name="Liu W."/>
        </authorList>
    </citation>
    <scope>NUCLEOTIDE SEQUENCE [LARGE SCALE GENOMIC DNA]</scope>
    <source>
        <strain evidence="2">MY-2018</strain>
        <tissue evidence="2">Skin</tissue>
    </source>
</reference>
<gene>
    <name evidence="2" type="ORF">DBR06_SOUSAS18910032</name>
</gene>
<sequence length="47" mass="4947">LRLCAPNAGGPGSIPGQGTISHMPQLRVCMPQLKIPHDTTKTLHATT</sequence>
<keyword evidence="3" id="KW-1185">Reference proteome</keyword>
<proteinExistence type="predicted"/>
<organism evidence="2 3">
    <name type="scientific">Sousa chinensis</name>
    <name type="common">Indo-pacific humpbacked dolphin</name>
    <name type="synonym">Steno chinensis</name>
    <dbReference type="NCBI Taxonomy" id="103600"/>
    <lineage>
        <taxon>Eukaryota</taxon>
        <taxon>Metazoa</taxon>
        <taxon>Chordata</taxon>
        <taxon>Craniata</taxon>
        <taxon>Vertebrata</taxon>
        <taxon>Euteleostomi</taxon>
        <taxon>Mammalia</taxon>
        <taxon>Eutheria</taxon>
        <taxon>Laurasiatheria</taxon>
        <taxon>Artiodactyla</taxon>
        <taxon>Whippomorpha</taxon>
        <taxon>Cetacea</taxon>
        <taxon>Odontoceti</taxon>
        <taxon>Delphinidae</taxon>
        <taxon>Sousa</taxon>
    </lineage>
</organism>
<dbReference type="AlphaFoldDB" id="A0A484GKN5"/>